<evidence type="ECO:0000256" key="1">
    <source>
        <dbReference type="SAM" id="SignalP"/>
    </source>
</evidence>
<dbReference type="AlphaFoldDB" id="A0A0B4FWJ7"/>
<dbReference type="EMBL" id="AZNF01000018">
    <property type="protein sequence ID" value="KID60624.1"/>
    <property type="molecule type" value="Genomic_DNA"/>
</dbReference>
<feature type="chain" id="PRO_5002102758" evidence="1">
    <location>
        <begin position="26"/>
        <end position="99"/>
    </location>
</feature>
<comment type="caution">
    <text evidence="2">The sequence shown here is derived from an EMBL/GenBank/DDBJ whole genome shotgun (WGS) entry which is preliminary data.</text>
</comment>
<sequence>MELPKITGFLWFYLTLLLAFGQVLTAQGGKKWQLGEEPNLAEGGLQIKLDRDLYTHQGSIVYASHLEFETKPEISDSQFYKIARDAFNEMQASAKANGL</sequence>
<keyword evidence="1" id="KW-0732">Signal</keyword>
<feature type="non-terminal residue" evidence="2">
    <location>
        <position position="1"/>
    </location>
</feature>
<protein>
    <submittedName>
        <fullName evidence="2">Uncharacterized protein</fullName>
    </submittedName>
</protein>
<gene>
    <name evidence="2" type="ORF">MAN_09759</name>
</gene>
<evidence type="ECO:0000313" key="3">
    <source>
        <dbReference type="Proteomes" id="UP000031186"/>
    </source>
</evidence>
<keyword evidence="3" id="KW-1185">Reference proteome</keyword>
<dbReference type="HOGENOM" id="CLU_2320905_0_0_1"/>
<dbReference type="Proteomes" id="UP000031186">
    <property type="component" value="Unassembled WGS sequence"/>
</dbReference>
<accession>A0A0B4FWJ7</accession>
<evidence type="ECO:0000313" key="2">
    <source>
        <dbReference type="EMBL" id="KID60624.1"/>
    </source>
</evidence>
<reference evidence="2 3" key="1">
    <citation type="journal article" date="2014" name="Proc. Natl. Acad. Sci. U.S.A.">
        <title>Trajectory and genomic determinants of fungal-pathogen speciation and host adaptation.</title>
        <authorList>
            <person name="Hu X."/>
            <person name="Xiao G."/>
            <person name="Zheng P."/>
            <person name="Shang Y."/>
            <person name="Su Y."/>
            <person name="Zhang X."/>
            <person name="Liu X."/>
            <person name="Zhan S."/>
            <person name="St Leger R.J."/>
            <person name="Wang C."/>
        </authorList>
    </citation>
    <scope>NUCLEOTIDE SEQUENCE [LARGE SCALE GENOMIC DNA]</scope>
    <source>
        <strain evidence="2 3">ARSEF 549</strain>
    </source>
</reference>
<dbReference type="VEuPathDB" id="FungiDB:MAN_09759"/>
<name>A0A0B4FWJ7_METAF</name>
<proteinExistence type="predicted"/>
<feature type="signal peptide" evidence="1">
    <location>
        <begin position="1"/>
        <end position="25"/>
    </location>
</feature>
<organism evidence="2 3">
    <name type="scientific">Metarhizium anisopliae (strain ARSEF 549)</name>
    <dbReference type="NCBI Taxonomy" id="3151832"/>
    <lineage>
        <taxon>Eukaryota</taxon>
        <taxon>Fungi</taxon>
        <taxon>Dikarya</taxon>
        <taxon>Ascomycota</taxon>
        <taxon>Pezizomycotina</taxon>
        <taxon>Sordariomycetes</taxon>
        <taxon>Hypocreomycetidae</taxon>
        <taxon>Hypocreales</taxon>
        <taxon>Clavicipitaceae</taxon>
        <taxon>Metarhizium</taxon>
    </lineage>
</organism>